<reference evidence="2" key="1">
    <citation type="submission" date="2021-10" db="EMBL/GenBank/DDBJ databases">
        <title>Melipona bicolor Genome sequencing and assembly.</title>
        <authorList>
            <person name="Araujo N.S."/>
            <person name="Arias M.C."/>
        </authorList>
    </citation>
    <scope>NUCLEOTIDE SEQUENCE</scope>
    <source>
        <strain evidence="2">USP_2M_L1-L4_2017</strain>
        <tissue evidence="2">Whole body</tissue>
    </source>
</reference>
<accession>A0AA40FJI5</accession>
<evidence type="ECO:0000259" key="1">
    <source>
        <dbReference type="Pfam" id="PF01498"/>
    </source>
</evidence>
<organism evidence="2 3">
    <name type="scientific">Melipona bicolor</name>
    <dbReference type="NCBI Taxonomy" id="60889"/>
    <lineage>
        <taxon>Eukaryota</taxon>
        <taxon>Metazoa</taxon>
        <taxon>Ecdysozoa</taxon>
        <taxon>Arthropoda</taxon>
        <taxon>Hexapoda</taxon>
        <taxon>Insecta</taxon>
        <taxon>Pterygota</taxon>
        <taxon>Neoptera</taxon>
        <taxon>Endopterygota</taxon>
        <taxon>Hymenoptera</taxon>
        <taxon>Apocrita</taxon>
        <taxon>Aculeata</taxon>
        <taxon>Apoidea</taxon>
        <taxon>Anthophila</taxon>
        <taxon>Apidae</taxon>
        <taxon>Melipona</taxon>
    </lineage>
</organism>
<dbReference type="GO" id="GO:0003677">
    <property type="term" value="F:DNA binding"/>
    <property type="evidence" value="ECO:0007669"/>
    <property type="project" value="InterPro"/>
</dbReference>
<protein>
    <recommendedName>
        <fullName evidence="1">Transposase Tc1-like domain-containing protein</fullName>
    </recommendedName>
</protein>
<evidence type="ECO:0000313" key="2">
    <source>
        <dbReference type="EMBL" id="KAK1120282.1"/>
    </source>
</evidence>
<proteinExistence type="predicted"/>
<dbReference type="Pfam" id="PF01498">
    <property type="entry name" value="HTH_Tnp_Tc3_2"/>
    <property type="match status" value="1"/>
</dbReference>
<dbReference type="InterPro" id="IPR002492">
    <property type="entry name" value="Transposase_Tc1-like"/>
</dbReference>
<dbReference type="EMBL" id="JAHYIQ010000032">
    <property type="protein sequence ID" value="KAK1120282.1"/>
    <property type="molecule type" value="Genomic_DNA"/>
</dbReference>
<dbReference type="GO" id="GO:0015074">
    <property type="term" value="P:DNA integration"/>
    <property type="evidence" value="ECO:0007669"/>
    <property type="project" value="InterPro"/>
</dbReference>
<feature type="domain" description="Transposase Tc1-like" evidence="1">
    <location>
        <begin position="5"/>
        <end position="69"/>
    </location>
</feature>
<dbReference type="GO" id="GO:0006313">
    <property type="term" value="P:DNA transposition"/>
    <property type="evidence" value="ECO:0007669"/>
    <property type="project" value="InterPro"/>
</dbReference>
<evidence type="ECO:0000313" key="3">
    <source>
        <dbReference type="Proteomes" id="UP001177670"/>
    </source>
</evidence>
<dbReference type="AlphaFoldDB" id="A0AA40FJI5"/>
<comment type="caution">
    <text evidence="2">The sequence shown here is derived from an EMBL/GenBank/DDBJ whole genome shotgun (WGS) entry which is preliminary data.</text>
</comment>
<keyword evidence="3" id="KW-1185">Reference proteome</keyword>
<gene>
    <name evidence="2" type="ORF">K0M31_012642</name>
</gene>
<name>A0AA40FJI5_9HYME</name>
<sequence>MRQNRMILKEVHKNRNISLKQLKSELNLPIKETQIRMRIKEAGYHGRVSRKRPLIRKRNAQKRLTFAKQFSLDLNSIDHPWDHLDRNVPEHCRNDKQLFQRELLKAWSE</sequence>
<dbReference type="Proteomes" id="UP001177670">
    <property type="component" value="Unassembled WGS sequence"/>
</dbReference>